<comment type="caution">
    <text evidence="3">The sequence shown here is derived from an EMBL/GenBank/DDBJ whole genome shotgun (WGS) entry which is preliminary data.</text>
</comment>
<feature type="transmembrane region" description="Helical" evidence="2">
    <location>
        <begin position="169"/>
        <end position="187"/>
    </location>
</feature>
<evidence type="ECO:0000313" key="4">
    <source>
        <dbReference type="Proteomes" id="UP000536179"/>
    </source>
</evidence>
<dbReference type="RefSeq" id="WP_246418964.1">
    <property type="nucleotide sequence ID" value="NZ_JACHXU010000001.1"/>
</dbReference>
<name>A0A7W5DTT0_9BACT</name>
<feature type="transmembrane region" description="Helical" evidence="2">
    <location>
        <begin position="221"/>
        <end position="246"/>
    </location>
</feature>
<evidence type="ECO:0000256" key="2">
    <source>
        <dbReference type="SAM" id="Phobius"/>
    </source>
</evidence>
<feature type="region of interest" description="Disordered" evidence="1">
    <location>
        <begin position="1"/>
        <end position="39"/>
    </location>
</feature>
<keyword evidence="2" id="KW-1133">Transmembrane helix</keyword>
<evidence type="ECO:0008006" key="5">
    <source>
        <dbReference type="Google" id="ProtNLM"/>
    </source>
</evidence>
<feature type="compositionally biased region" description="Polar residues" evidence="1">
    <location>
        <begin position="8"/>
        <end position="21"/>
    </location>
</feature>
<feature type="transmembrane region" description="Helical" evidence="2">
    <location>
        <begin position="49"/>
        <end position="68"/>
    </location>
</feature>
<keyword evidence="2" id="KW-0472">Membrane</keyword>
<keyword evidence="2" id="KW-0812">Transmembrane</keyword>
<feature type="transmembrane region" description="Helical" evidence="2">
    <location>
        <begin position="74"/>
        <end position="91"/>
    </location>
</feature>
<feature type="transmembrane region" description="Helical" evidence="2">
    <location>
        <begin position="139"/>
        <end position="162"/>
    </location>
</feature>
<sequence length="261" mass="29189">MSGIVTPERTTPTKSSSNNTGPHLPTSKEQSTTAQSTTARLRTTARLPLALKLGYTAFMAVLIPYYWIEYGPTNFVYFCDIALFLTLAAVWTERPLLASMAAVGITIPQMLWQVDFLGNLMNVPVTGMTNYMFDPEISIFARGLSFFHFWLPILLIGIVVKIGYDRRAFWAWTIVAWVAMLVSYFLLPVPGDALEYANQPHNVNYVYGMSSEAPQTIMPSWTWLSMMLAGLPLAIYLPTHSLLAWVDTRRRTATGNSDSNA</sequence>
<evidence type="ECO:0000313" key="3">
    <source>
        <dbReference type="EMBL" id="MBB3204423.1"/>
    </source>
</evidence>
<reference evidence="3 4" key="1">
    <citation type="submission" date="2020-08" db="EMBL/GenBank/DDBJ databases">
        <title>Genomic Encyclopedia of Type Strains, Phase III (KMG-III): the genomes of soil and plant-associated and newly described type strains.</title>
        <authorList>
            <person name="Whitman W."/>
        </authorList>
    </citation>
    <scope>NUCLEOTIDE SEQUENCE [LARGE SCALE GENOMIC DNA]</scope>
    <source>
        <strain evidence="3 4">CECT 8075</strain>
    </source>
</reference>
<organism evidence="3 4">
    <name type="scientific">Aporhodopirellula rubra</name>
    <dbReference type="NCBI Taxonomy" id="980271"/>
    <lineage>
        <taxon>Bacteria</taxon>
        <taxon>Pseudomonadati</taxon>
        <taxon>Planctomycetota</taxon>
        <taxon>Planctomycetia</taxon>
        <taxon>Pirellulales</taxon>
        <taxon>Pirellulaceae</taxon>
        <taxon>Aporhodopirellula</taxon>
    </lineage>
</organism>
<dbReference type="AlphaFoldDB" id="A0A7W5DTT0"/>
<dbReference type="EMBL" id="JACHXU010000001">
    <property type="protein sequence ID" value="MBB3204423.1"/>
    <property type="molecule type" value="Genomic_DNA"/>
</dbReference>
<proteinExistence type="predicted"/>
<gene>
    <name evidence="3" type="ORF">FHS27_000187</name>
</gene>
<dbReference type="Proteomes" id="UP000536179">
    <property type="component" value="Unassembled WGS sequence"/>
</dbReference>
<evidence type="ECO:0000256" key="1">
    <source>
        <dbReference type="SAM" id="MobiDB-lite"/>
    </source>
</evidence>
<feature type="compositionally biased region" description="Low complexity" evidence="1">
    <location>
        <begin position="30"/>
        <end position="39"/>
    </location>
</feature>
<feature type="transmembrane region" description="Helical" evidence="2">
    <location>
        <begin position="96"/>
        <end position="114"/>
    </location>
</feature>
<accession>A0A7W5DTT0</accession>
<protein>
    <recommendedName>
        <fullName evidence="5">Membrane-associated protein</fullName>
    </recommendedName>
</protein>
<keyword evidence="4" id="KW-1185">Reference proteome</keyword>